<dbReference type="InterPro" id="IPR013783">
    <property type="entry name" value="Ig-like_fold"/>
</dbReference>
<dbReference type="Proteomes" id="UP000004810">
    <property type="component" value="Unassembled WGS sequence"/>
</dbReference>
<organism evidence="3 4">
    <name type="scientific">Wuchereria bancrofti</name>
    <dbReference type="NCBI Taxonomy" id="6293"/>
    <lineage>
        <taxon>Eukaryota</taxon>
        <taxon>Metazoa</taxon>
        <taxon>Ecdysozoa</taxon>
        <taxon>Nematoda</taxon>
        <taxon>Chromadorea</taxon>
        <taxon>Rhabditida</taxon>
        <taxon>Spirurina</taxon>
        <taxon>Spiruromorpha</taxon>
        <taxon>Filarioidea</taxon>
        <taxon>Onchocercidae</taxon>
        <taxon>Wuchereria</taxon>
    </lineage>
</organism>
<dbReference type="Gene3D" id="2.60.40.10">
    <property type="entry name" value="Immunoglobulins"/>
    <property type="match status" value="2"/>
</dbReference>
<evidence type="ECO:0000313" key="3">
    <source>
        <dbReference type="EMBL" id="EJW75441.1"/>
    </source>
</evidence>
<dbReference type="SUPFAM" id="SSF49265">
    <property type="entry name" value="Fibronectin type III"/>
    <property type="match status" value="1"/>
</dbReference>
<evidence type="ECO:0000313" key="4">
    <source>
        <dbReference type="Proteomes" id="UP000004810"/>
    </source>
</evidence>
<protein>
    <recommendedName>
        <fullName evidence="2">Fibronectin type-III domain-containing protein</fullName>
    </recommendedName>
</protein>
<dbReference type="SMART" id="SM00060">
    <property type="entry name" value="FN3"/>
    <property type="match status" value="2"/>
</dbReference>
<sequence>VPGAPENAHITDIGSCSAKVHWDAPSDNGGSAITGYIVEKKEESRRVYHRVAQVASEQMDYYMDDLKMNTSYMIRIAAMNKYGTGEYLECISFKTSLPFEAPSVTHPPVISNVTDQSCTLKWPQVTEDGDSPIYGYDLFVRKDKGEWMKVNDELIFTEQFTVSNIEAGPTYEFKVEATNEAGLISKSDIVSEPLIIFKAAELPVLSSPTVEVVSGDAVSVKWIEVPREDCDVTSY</sequence>
<dbReference type="CDD" id="cd00063">
    <property type="entry name" value="FN3"/>
    <property type="match status" value="2"/>
</dbReference>
<feature type="non-terminal residue" evidence="3">
    <location>
        <position position="235"/>
    </location>
</feature>
<feature type="domain" description="Fibronectin type-III" evidence="2">
    <location>
        <begin position="104"/>
        <end position="202"/>
    </location>
</feature>
<reference evidence="4" key="1">
    <citation type="submission" date="2012-08" db="EMBL/GenBank/DDBJ databases">
        <title>The Genome Sequence of Wuchereria bancrofti.</title>
        <authorList>
            <person name="Nutman T.B."/>
            <person name="Fink D.L."/>
            <person name="Russ C."/>
            <person name="Young S."/>
            <person name="Zeng Q."/>
            <person name="Koehrsen M."/>
            <person name="Alvarado L."/>
            <person name="Berlin A."/>
            <person name="Chapman S.B."/>
            <person name="Chen Z."/>
            <person name="Freedman E."/>
            <person name="Gellesch M."/>
            <person name="Goldberg J."/>
            <person name="Griggs A."/>
            <person name="Gujja S."/>
            <person name="Heilman E.R."/>
            <person name="Heiman D."/>
            <person name="Hepburn T."/>
            <person name="Howarth C."/>
            <person name="Jen D."/>
            <person name="Larson L."/>
            <person name="Lewis B."/>
            <person name="Mehta T."/>
            <person name="Park D."/>
            <person name="Pearson M."/>
            <person name="Roberts A."/>
            <person name="Saif S."/>
            <person name="Shea T."/>
            <person name="Shenoy N."/>
            <person name="Sisk P."/>
            <person name="Stolte C."/>
            <person name="Sykes S."/>
            <person name="Walk T."/>
            <person name="White J."/>
            <person name="Yandava C."/>
            <person name="Haas B."/>
            <person name="Henn M.R."/>
            <person name="Nusbaum C."/>
            <person name="Birren B."/>
        </authorList>
    </citation>
    <scope>NUCLEOTIDE SEQUENCE [LARGE SCALE GENOMIC DNA]</scope>
    <source>
        <strain evidence="4">NA</strain>
    </source>
</reference>
<comment type="caution">
    <text evidence="3">The sequence shown here is derived from an EMBL/GenBank/DDBJ whole genome shotgun (WGS) entry which is preliminary data.</text>
</comment>
<evidence type="ECO:0000259" key="2">
    <source>
        <dbReference type="PROSITE" id="PS50853"/>
    </source>
</evidence>
<dbReference type="PRINTS" id="PR00014">
    <property type="entry name" value="FNTYPEIII"/>
</dbReference>
<proteinExistence type="predicted"/>
<gene>
    <name evidence="3" type="ORF">WUBG_13651</name>
</gene>
<name>J9DZQ7_WUCBA</name>
<dbReference type="PROSITE" id="PS50853">
    <property type="entry name" value="FN3"/>
    <property type="match status" value="2"/>
</dbReference>
<dbReference type="AlphaFoldDB" id="J9DZQ7"/>
<dbReference type="PANTHER" id="PTHR14340:SF9">
    <property type="entry name" value="FIBRONECTIN TYPE-III DOMAIN-CONTAINING PROTEIN"/>
    <property type="match status" value="1"/>
</dbReference>
<feature type="domain" description="Fibronectin type-III" evidence="2">
    <location>
        <begin position="4"/>
        <end position="98"/>
    </location>
</feature>
<dbReference type="Pfam" id="PF00041">
    <property type="entry name" value="fn3"/>
    <property type="match status" value="2"/>
</dbReference>
<dbReference type="PANTHER" id="PTHR14340">
    <property type="entry name" value="MICROFIBRIL-ASSOCIATED GLYCOPROTEIN 3"/>
    <property type="match status" value="1"/>
</dbReference>
<evidence type="ECO:0000256" key="1">
    <source>
        <dbReference type="ARBA" id="ARBA00023319"/>
    </source>
</evidence>
<accession>J9DZQ7</accession>
<dbReference type="InterPro" id="IPR036116">
    <property type="entry name" value="FN3_sf"/>
</dbReference>
<feature type="non-terminal residue" evidence="3">
    <location>
        <position position="1"/>
    </location>
</feature>
<dbReference type="InterPro" id="IPR003961">
    <property type="entry name" value="FN3_dom"/>
</dbReference>
<dbReference type="EMBL" id="ADBV01010557">
    <property type="protein sequence ID" value="EJW75441.1"/>
    <property type="molecule type" value="Genomic_DNA"/>
</dbReference>
<keyword evidence="1" id="KW-0393">Immunoglobulin domain</keyword>